<evidence type="ECO:0000256" key="1">
    <source>
        <dbReference type="ARBA" id="ARBA00001966"/>
    </source>
</evidence>
<dbReference type="Proteomes" id="UP000030980">
    <property type="component" value="Unassembled WGS sequence"/>
</dbReference>
<evidence type="ECO:0000313" key="12">
    <source>
        <dbReference type="Proteomes" id="UP000030980"/>
    </source>
</evidence>
<dbReference type="GO" id="GO:0006783">
    <property type="term" value="P:heme biosynthetic process"/>
    <property type="evidence" value="ECO:0007669"/>
    <property type="project" value="TreeGrafter"/>
</dbReference>
<dbReference type="SUPFAM" id="SSF102114">
    <property type="entry name" value="Radical SAM enzymes"/>
    <property type="match status" value="1"/>
</dbReference>
<comment type="similarity">
    <text evidence="7">Belongs to the radical SAM superfamily.</text>
</comment>
<protein>
    <recommendedName>
        <fullName evidence="9">Pre-heme d1 synthase</fullName>
    </recommendedName>
</protein>
<dbReference type="SFLD" id="SFLDS00029">
    <property type="entry name" value="Radical_SAM"/>
    <property type="match status" value="1"/>
</dbReference>
<dbReference type="FunFam" id="3.20.20.70:FF:000188">
    <property type="entry name" value="Mycofactocin radical SAM maturase MftC"/>
    <property type="match status" value="1"/>
</dbReference>
<dbReference type="InterPro" id="IPR023992">
    <property type="entry name" value="HemeD1_Synth_NirJ"/>
</dbReference>
<evidence type="ECO:0000256" key="5">
    <source>
        <dbReference type="ARBA" id="ARBA00023004"/>
    </source>
</evidence>
<evidence type="ECO:0000256" key="6">
    <source>
        <dbReference type="ARBA" id="ARBA00023014"/>
    </source>
</evidence>
<dbReference type="OrthoDB" id="9792276at2"/>
<dbReference type="STRING" id="706570.PT85_02275"/>
<keyword evidence="4" id="KW-0479">Metal-binding</keyword>
<dbReference type="InterPro" id="IPR034480">
    <property type="entry name" value="Heme_synthase-like"/>
</dbReference>
<dbReference type="InterPro" id="IPR013785">
    <property type="entry name" value="Aldolase_TIM"/>
</dbReference>
<comment type="caution">
    <text evidence="11">The sequence shown here is derived from an EMBL/GenBank/DDBJ whole genome shotgun (WGS) entry which is preliminary data.</text>
</comment>
<evidence type="ECO:0000313" key="11">
    <source>
        <dbReference type="EMBL" id="KHO66420.1"/>
    </source>
</evidence>
<dbReference type="PANTHER" id="PTHR11228">
    <property type="entry name" value="RADICAL SAM DOMAIN PROTEIN"/>
    <property type="match status" value="1"/>
</dbReference>
<name>A0A0B3BUT9_9PSED</name>
<dbReference type="InterPro" id="IPR050377">
    <property type="entry name" value="Radical_SAM_PqqE_MftC-like"/>
</dbReference>
<dbReference type="SFLD" id="SFLDF00393">
    <property type="entry name" value="heme_D1_biosynthesis_(NirJ-lik"/>
    <property type="match status" value="1"/>
</dbReference>
<proteinExistence type="inferred from homology"/>
<dbReference type="CDD" id="cd01335">
    <property type="entry name" value="Radical_SAM"/>
    <property type="match status" value="1"/>
</dbReference>
<sequence length="395" mass="44306">MLRISHYLRALARPEAGPVLGARGTPGTRPPVVIWNLLRRCNLTCKHCYATSADSEFRDELDTAEALRVIDDLHAAGVKVLILSGGEPLLREDIFELSAYARDKGFFVALSTNGTLIDAGNIAQIVAARYDYVGISIDGLEAVHDDWRQLKGSFAASMHAIDLCRAHDIRVGLRTTLTQYNYPQLPEILALMREHDVQKFYLSHLNYSGRGKRSRKADAHHRMTRDAMGQLFEQAWADVMSGRDTDFVTGNNDADAILLLQWVRERLPQHAARLEKMLRAWGGNASGSGIANIDNTGAVHPDTYWWQHTVGNVRQRSFRDIWLDNPDPLLLRLREHPRAVEGRCAECQWLSICNGNTRTRAWAEGNLWGEDPGCYLSDTEIGLPETRCIPSVQLA</sequence>
<reference evidence="11 12" key="1">
    <citation type="submission" date="2014-11" db="EMBL/GenBank/DDBJ databases">
        <title>Genome sequence of Pseudomonas tuomuerensis JCM 14085.</title>
        <authorList>
            <person name="Shin S.-K."/>
            <person name="Yi H."/>
        </authorList>
    </citation>
    <scope>NUCLEOTIDE SEQUENCE [LARGE SCALE GENOMIC DNA]</scope>
    <source>
        <strain evidence="11 12">JCM 14085</strain>
    </source>
</reference>
<comment type="cofactor">
    <cofactor evidence="1">
        <name>[4Fe-4S] cluster</name>
        <dbReference type="ChEBI" id="CHEBI:49883"/>
    </cofactor>
</comment>
<gene>
    <name evidence="11" type="ORF">PT85_02275</name>
</gene>
<evidence type="ECO:0000259" key="10">
    <source>
        <dbReference type="PROSITE" id="PS51918"/>
    </source>
</evidence>
<accession>A0A0B3BUT9</accession>
<keyword evidence="2" id="KW-0004">4Fe-4S</keyword>
<dbReference type="RefSeq" id="WP_039605816.1">
    <property type="nucleotide sequence ID" value="NZ_FMUP01000005.1"/>
</dbReference>
<evidence type="ECO:0000256" key="7">
    <source>
        <dbReference type="ARBA" id="ARBA00023462"/>
    </source>
</evidence>
<evidence type="ECO:0000256" key="9">
    <source>
        <dbReference type="ARBA" id="ARBA00073867"/>
    </source>
</evidence>
<keyword evidence="3" id="KW-0949">S-adenosyl-L-methionine</keyword>
<dbReference type="NCBIfam" id="TIGR04051">
    <property type="entry name" value="rSAM_NirJ"/>
    <property type="match status" value="1"/>
</dbReference>
<dbReference type="AlphaFoldDB" id="A0A0B3BUT9"/>
<dbReference type="PANTHER" id="PTHR11228:SF7">
    <property type="entry name" value="PQQA PEPTIDE CYCLASE"/>
    <property type="match status" value="1"/>
</dbReference>
<dbReference type="SFLD" id="SFLDG01067">
    <property type="entry name" value="SPASM/twitch_domain_containing"/>
    <property type="match status" value="1"/>
</dbReference>
<dbReference type="SFLD" id="SFLDG01385">
    <property type="entry name" value="heme_carboxy_lyase_like"/>
    <property type="match status" value="1"/>
</dbReference>
<dbReference type="Pfam" id="PF04055">
    <property type="entry name" value="Radical_SAM"/>
    <property type="match status" value="1"/>
</dbReference>
<evidence type="ECO:0000256" key="2">
    <source>
        <dbReference type="ARBA" id="ARBA00022485"/>
    </source>
</evidence>
<dbReference type="InterPro" id="IPR007197">
    <property type="entry name" value="rSAM"/>
</dbReference>
<comment type="function">
    <text evidence="8">Involved in heme d1 biosynthesis. Radical SAM enzyme that catalyzes the removal of two propionate side chains from the intermediate 12,18-didecarboxysiroheme (DDSH) and may introduce the keto functions on rings A and B, yielding the heme d1 precursor dihydro-heme d1.</text>
</comment>
<dbReference type="CDD" id="cd21123">
    <property type="entry name" value="SPASM_MftC-like"/>
    <property type="match status" value="1"/>
</dbReference>
<evidence type="ECO:0000256" key="3">
    <source>
        <dbReference type="ARBA" id="ARBA00022691"/>
    </source>
</evidence>
<dbReference type="SFLD" id="SFLDG01386">
    <property type="entry name" value="main_SPASM_domain-containing"/>
    <property type="match status" value="1"/>
</dbReference>
<dbReference type="GO" id="GO:0046872">
    <property type="term" value="F:metal ion binding"/>
    <property type="evidence" value="ECO:0007669"/>
    <property type="project" value="UniProtKB-KW"/>
</dbReference>
<keyword evidence="12" id="KW-1185">Reference proteome</keyword>
<keyword evidence="6" id="KW-0411">Iron-sulfur</keyword>
<dbReference type="GO" id="GO:0003824">
    <property type="term" value="F:catalytic activity"/>
    <property type="evidence" value="ECO:0007669"/>
    <property type="project" value="InterPro"/>
</dbReference>
<organism evidence="11 12">
    <name type="scientific">Pseudomonas flexibilis</name>
    <dbReference type="NCBI Taxonomy" id="706570"/>
    <lineage>
        <taxon>Bacteria</taxon>
        <taxon>Pseudomonadati</taxon>
        <taxon>Pseudomonadota</taxon>
        <taxon>Gammaproteobacteria</taxon>
        <taxon>Pseudomonadales</taxon>
        <taxon>Pseudomonadaceae</taxon>
        <taxon>Pseudomonas</taxon>
    </lineage>
</organism>
<keyword evidence="5" id="KW-0408">Iron</keyword>
<dbReference type="PIRSF" id="PIRSF037420">
    <property type="entry name" value="PQQ_syn_pqqE"/>
    <property type="match status" value="1"/>
</dbReference>
<dbReference type="InterPro" id="IPR058240">
    <property type="entry name" value="rSAM_sf"/>
</dbReference>
<dbReference type="EMBL" id="JTAK01000001">
    <property type="protein sequence ID" value="KHO66420.1"/>
    <property type="molecule type" value="Genomic_DNA"/>
</dbReference>
<dbReference type="GO" id="GO:0051539">
    <property type="term" value="F:4 iron, 4 sulfur cluster binding"/>
    <property type="evidence" value="ECO:0007669"/>
    <property type="project" value="UniProtKB-KW"/>
</dbReference>
<dbReference type="PROSITE" id="PS51918">
    <property type="entry name" value="RADICAL_SAM"/>
    <property type="match status" value="1"/>
</dbReference>
<evidence type="ECO:0000256" key="4">
    <source>
        <dbReference type="ARBA" id="ARBA00022723"/>
    </source>
</evidence>
<feature type="domain" description="Radical SAM core" evidence="10">
    <location>
        <begin position="27"/>
        <end position="243"/>
    </location>
</feature>
<dbReference type="Gene3D" id="3.20.20.70">
    <property type="entry name" value="Aldolase class I"/>
    <property type="match status" value="1"/>
</dbReference>
<evidence type="ECO:0000256" key="8">
    <source>
        <dbReference type="ARBA" id="ARBA00056787"/>
    </source>
</evidence>
<dbReference type="InterPro" id="IPR017200">
    <property type="entry name" value="PqqE-like"/>
</dbReference>